<keyword evidence="3" id="KW-0732">Signal</keyword>
<dbReference type="AlphaFoldDB" id="A0A2N9Y476"/>
<dbReference type="GO" id="GO:0016788">
    <property type="term" value="F:hydrolase activity, acting on ester bonds"/>
    <property type="evidence" value="ECO:0007669"/>
    <property type="project" value="TreeGrafter"/>
</dbReference>
<evidence type="ECO:0000313" key="4">
    <source>
        <dbReference type="EMBL" id="PIT62443.1"/>
    </source>
</evidence>
<dbReference type="PANTHER" id="PTHR40841">
    <property type="entry name" value="SIDEROPHORE TRIACETYLFUSARININE C ESTERASE"/>
    <property type="match status" value="1"/>
</dbReference>
<dbReference type="InterPro" id="IPR000801">
    <property type="entry name" value="Esterase-like"/>
</dbReference>
<evidence type="ECO:0000256" key="3">
    <source>
        <dbReference type="SAM" id="SignalP"/>
    </source>
</evidence>
<feature type="chain" id="PRO_5014640920" description="Esterase" evidence="3">
    <location>
        <begin position="24"/>
        <end position="313"/>
    </location>
</feature>
<evidence type="ECO:0000313" key="5">
    <source>
        <dbReference type="Proteomes" id="UP000231094"/>
    </source>
</evidence>
<gene>
    <name evidence="4" type="ORF">BHC47_04960</name>
</gene>
<proteinExistence type="inferred from homology"/>
<keyword evidence="2" id="KW-0378">Hydrolase</keyword>
<organism evidence="4 5">
    <name type="scientific">Snodgrassella alvi</name>
    <dbReference type="NCBI Taxonomy" id="1196083"/>
    <lineage>
        <taxon>Bacteria</taxon>
        <taxon>Pseudomonadati</taxon>
        <taxon>Pseudomonadota</taxon>
        <taxon>Betaproteobacteria</taxon>
        <taxon>Neisseriales</taxon>
        <taxon>Neisseriaceae</taxon>
        <taxon>Snodgrassella</taxon>
    </lineage>
</organism>
<dbReference type="InterPro" id="IPR029058">
    <property type="entry name" value="AB_hydrolase_fold"/>
</dbReference>
<sequence length="313" mass="35046">MRQIIIFLLLFFTALILHNTAKAQPNLNEPANFAALKQSDSGYLFNTLAFTSADGQRHYRVYIAAPDRKAPAGGFPAFYILDGNAALDFLTPENMQALSAQSQPPVLVLIGYATDKRFDAQARAYDYTIAPDNDNTDPLDSTRINGGADIFLDLIQNEIMPAVNQQVRINPNAQTLWGHSYGGLMVMHTLFTQPNLFQHYIAADPSVWLHGDLLQQEAETMLKRQVAFSGSSLWVLSSKLKAGKLPKNPQAAARIRIRNEHTAKYAGLINKLINELEQKTDLTIRYEHYPQENHGSLFGKSLQQALFYPVIRQ</sequence>
<comment type="similarity">
    <text evidence="1">Belongs to the esterase D family.</text>
</comment>
<feature type="signal peptide" evidence="3">
    <location>
        <begin position="1"/>
        <end position="23"/>
    </location>
</feature>
<name>A0A2N9Y476_9NEIS</name>
<dbReference type="Proteomes" id="UP000231094">
    <property type="component" value="Unassembled WGS sequence"/>
</dbReference>
<accession>A0A2N9Y476</accession>
<dbReference type="Pfam" id="PF00756">
    <property type="entry name" value="Esterase"/>
    <property type="match status" value="1"/>
</dbReference>
<evidence type="ECO:0008006" key="6">
    <source>
        <dbReference type="Google" id="ProtNLM"/>
    </source>
</evidence>
<dbReference type="EMBL" id="MEIV01000051">
    <property type="protein sequence ID" value="PIT62443.1"/>
    <property type="molecule type" value="Genomic_DNA"/>
</dbReference>
<protein>
    <recommendedName>
        <fullName evidence="6">Esterase</fullName>
    </recommendedName>
</protein>
<dbReference type="InterPro" id="IPR052558">
    <property type="entry name" value="Siderophore_Hydrolase_D"/>
</dbReference>
<comment type="caution">
    <text evidence="4">The sequence shown here is derived from an EMBL/GenBank/DDBJ whole genome shotgun (WGS) entry which is preliminary data.</text>
</comment>
<dbReference type="RefSeq" id="WP_157784938.1">
    <property type="nucleotide sequence ID" value="NZ_MEIV01000051.1"/>
</dbReference>
<reference evidence="4 5" key="1">
    <citation type="journal article" date="2017" name="MBio">
        <title>Type VI secretion-mediated competition in the bee gut microbiome.</title>
        <authorList>
            <person name="Steele M.I."/>
            <person name="Kwong W.K."/>
            <person name="Powell J.E."/>
            <person name="Whiteley M."/>
            <person name="Moran N.A."/>
        </authorList>
    </citation>
    <scope>NUCLEOTIDE SEQUENCE [LARGE SCALE GENOMIC DNA]</scope>
    <source>
        <strain evidence="4 5">PEB0171</strain>
    </source>
</reference>
<evidence type="ECO:0000256" key="2">
    <source>
        <dbReference type="ARBA" id="ARBA00022801"/>
    </source>
</evidence>
<dbReference type="SUPFAM" id="SSF53474">
    <property type="entry name" value="alpha/beta-Hydrolases"/>
    <property type="match status" value="1"/>
</dbReference>
<evidence type="ECO:0000256" key="1">
    <source>
        <dbReference type="ARBA" id="ARBA00005622"/>
    </source>
</evidence>
<dbReference type="PANTHER" id="PTHR40841:SF2">
    <property type="entry name" value="SIDEROPHORE-DEGRADING ESTERASE (EUROFUNG)"/>
    <property type="match status" value="1"/>
</dbReference>
<dbReference type="Gene3D" id="3.40.50.1820">
    <property type="entry name" value="alpha/beta hydrolase"/>
    <property type="match status" value="1"/>
</dbReference>